<evidence type="ECO:0000313" key="1">
    <source>
        <dbReference type="EMBL" id="RRT50135.1"/>
    </source>
</evidence>
<dbReference type="AlphaFoldDB" id="A0A426YEH3"/>
<protein>
    <submittedName>
        <fullName evidence="1">Uncharacterized protein</fullName>
    </submittedName>
</protein>
<proteinExistence type="predicted"/>
<dbReference type="Proteomes" id="UP000287651">
    <property type="component" value="Unassembled WGS sequence"/>
</dbReference>
<sequence length="346" mass="38414">MDISFPCREKVLMLHCDEFRSLLGMAMSIPSSVYKPLDEYRILRVSNSPHLYELCTTLSVVAQYLSLCTVSSFTKCPACLENHQVSERWLWLMWEKILEQGRGKERKRVVAATVRVAEAAARATAREDEGSMGYWQLMEAEEGAAVIAIEEEEGSSVTISVAEEAWLGSAKGATRSSCGSKQVRQQLGRRKVVAVFPSCLRCWQQGGKGQWLWEASDNNKMAGEGMSNVATGGRRLESAIAMIAMAGEEVGLVRGSRWQRRAWLGAKGSMVTIVRAIKTAASRGGKRRQQKTWLGAEDRSQRSRLCVGELRQWEVVAAGQRNKRKMVVMAARKSHRWRPAVGGSSG</sequence>
<reference evidence="1 2" key="1">
    <citation type="journal article" date="2014" name="Agronomy (Basel)">
        <title>A Draft Genome Sequence for Ensete ventricosum, the Drought-Tolerant Tree Against Hunger.</title>
        <authorList>
            <person name="Harrison J."/>
            <person name="Moore K.A."/>
            <person name="Paszkiewicz K."/>
            <person name="Jones T."/>
            <person name="Grant M."/>
            <person name="Ambacheew D."/>
            <person name="Muzemil S."/>
            <person name="Studholme D.J."/>
        </authorList>
    </citation>
    <scope>NUCLEOTIDE SEQUENCE [LARGE SCALE GENOMIC DNA]</scope>
</reference>
<organism evidence="1 2">
    <name type="scientific">Ensete ventricosum</name>
    <name type="common">Abyssinian banana</name>
    <name type="synonym">Musa ensete</name>
    <dbReference type="NCBI Taxonomy" id="4639"/>
    <lineage>
        <taxon>Eukaryota</taxon>
        <taxon>Viridiplantae</taxon>
        <taxon>Streptophyta</taxon>
        <taxon>Embryophyta</taxon>
        <taxon>Tracheophyta</taxon>
        <taxon>Spermatophyta</taxon>
        <taxon>Magnoliopsida</taxon>
        <taxon>Liliopsida</taxon>
        <taxon>Zingiberales</taxon>
        <taxon>Musaceae</taxon>
        <taxon>Ensete</taxon>
    </lineage>
</organism>
<gene>
    <name evidence="1" type="ORF">B296_00021257</name>
</gene>
<comment type="caution">
    <text evidence="1">The sequence shown here is derived from an EMBL/GenBank/DDBJ whole genome shotgun (WGS) entry which is preliminary data.</text>
</comment>
<dbReference type="EMBL" id="AMZH03012935">
    <property type="protein sequence ID" value="RRT50135.1"/>
    <property type="molecule type" value="Genomic_DNA"/>
</dbReference>
<name>A0A426YEH3_ENSVE</name>
<evidence type="ECO:0000313" key="2">
    <source>
        <dbReference type="Proteomes" id="UP000287651"/>
    </source>
</evidence>
<accession>A0A426YEH3</accession>